<reference evidence="1" key="1">
    <citation type="journal article" date="2015" name="PLoS ONE">
        <title>Comprehensive Evaluation of Toxoplasma gondii VEG and Neospora caninum LIV Genomes with Tachyzoite Stage Transcriptome and Proteome Defines Novel Transcript Features.</title>
        <authorList>
            <person name="Ramaprasad A."/>
            <person name="Mourier T."/>
            <person name="Naeem R."/>
            <person name="Malas T.B."/>
            <person name="Moussa E."/>
            <person name="Panigrahi A."/>
            <person name="Vermont S.J."/>
            <person name="Otto T.D."/>
            <person name="Wastling J."/>
            <person name="Pain A."/>
        </authorList>
    </citation>
    <scope>NUCLEOTIDE SEQUENCE</scope>
    <source>
        <strain evidence="1">VEG</strain>
    </source>
</reference>
<sequence>MHYCSLQPWIYGVRRYSEGSRSDVGVRNTSLPTFSVLGKTLIHRLKGAWQHQAAGQTRVRPVVDQRVLESRTYYR</sequence>
<protein>
    <submittedName>
        <fullName evidence="1">Uncharacterized protein</fullName>
    </submittedName>
</protein>
<name>A0A0F7V202_TOXGV</name>
<proteinExistence type="predicted"/>
<gene>
    <name evidence="1" type="ORF">BN1205_067590</name>
</gene>
<dbReference type="EMBL" id="LN714500">
    <property type="protein sequence ID" value="CEL76480.1"/>
    <property type="molecule type" value="Genomic_DNA"/>
</dbReference>
<organism evidence="1">
    <name type="scientific">Toxoplasma gondii (strain ATCC 50861 / VEG)</name>
    <dbReference type="NCBI Taxonomy" id="432359"/>
    <lineage>
        <taxon>Eukaryota</taxon>
        <taxon>Sar</taxon>
        <taxon>Alveolata</taxon>
        <taxon>Apicomplexa</taxon>
        <taxon>Conoidasida</taxon>
        <taxon>Coccidia</taxon>
        <taxon>Eucoccidiorida</taxon>
        <taxon>Eimeriorina</taxon>
        <taxon>Sarcocystidae</taxon>
        <taxon>Toxoplasma</taxon>
    </lineage>
</organism>
<dbReference type="AlphaFoldDB" id="A0A0F7V202"/>
<evidence type="ECO:0000313" key="1">
    <source>
        <dbReference type="EMBL" id="CEL76480.1"/>
    </source>
</evidence>
<accession>A0A0F7V202</accession>